<feature type="region of interest" description="Disordered" evidence="1">
    <location>
        <begin position="1"/>
        <end position="74"/>
    </location>
</feature>
<feature type="compositionally biased region" description="Basic and acidic residues" evidence="1">
    <location>
        <begin position="1"/>
        <end position="35"/>
    </location>
</feature>
<proteinExistence type="predicted"/>
<comment type="caution">
    <text evidence="2">The sequence shown here is derived from an EMBL/GenBank/DDBJ whole genome shotgun (WGS) entry which is preliminary data.</text>
</comment>
<evidence type="ECO:0000256" key="1">
    <source>
        <dbReference type="SAM" id="MobiDB-lite"/>
    </source>
</evidence>
<sequence>KPNEEKPKDSSLRAKLNKEKPKDESVRAKPNEKNSKGPLLNEKPNKEKPNHSSSHKSNSPSDYQTKKAIEKRTL</sequence>
<feature type="compositionally biased region" description="Basic and acidic residues" evidence="1">
    <location>
        <begin position="64"/>
        <end position="74"/>
    </location>
</feature>
<protein>
    <submittedName>
        <fullName evidence="2">Uncharacterized protein</fullName>
    </submittedName>
</protein>
<feature type="compositionally biased region" description="Low complexity" evidence="1">
    <location>
        <begin position="51"/>
        <end position="61"/>
    </location>
</feature>
<keyword evidence="3" id="KW-1185">Reference proteome</keyword>
<accession>A0ABS2QZ86</accession>
<organism evidence="2 3">
    <name type="scientific">Priestia iocasae</name>
    <dbReference type="NCBI Taxonomy" id="2291674"/>
    <lineage>
        <taxon>Bacteria</taxon>
        <taxon>Bacillati</taxon>
        <taxon>Bacillota</taxon>
        <taxon>Bacilli</taxon>
        <taxon>Bacillales</taxon>
        <taxon>Bacillaceae</taxon>
        <taxon>Priestia</taxon>
    </lineage>
</organism>
<feature type="non-terminal residue" evidence="2">
    <location>
        <position position="1"/>
    </location>
</feature>
<reference evidence="2 3" key="1">
    <citation type="submission" date="2021-01" db="EMBL/GenBank/DDBJ databases">
        <title>Genomic Encyclopedia of Type Strains, Phase IV (KMG-IV): sequencing the most valuable type-strain genomes for metagenomic binning, comparative biology and taxonomic classification.</title>
        <authorList>
            <person name="Goeker M."/>
        </authorList>
    </citation>
    <scope>NUCLEOTIDE SEQUENCE [LARGE SCALE GENOMIC DNA]</scope>
    <source>
        <strain evidence="2 3">DSM 104297</strain>
    </source>
</reference>
<evidence type="ECO:0000313" key="2">
    <source>
        <dbReference type="EMBL" id="MBM7704800.1"/>
    </source>
</evidence>
<dbReference type="EMBL" id="JAFBFC010000008">
    <property type="protein sequence ID" value="MBM7704800.1"/>
    <property type="molecule type" value="Genomic_DNA"/>
</dbReference>
<evidence type="ECO:0000313" key="3">
    <source>
        <dbReference type="Proteomes" id="UP000809829"/>
    </source>
</evidence>
<name>A0ABS2QZ86_9BACI</name>
<gene>
    <name evidence="2" type="ORF">JOC83_003659</name>
</gene>
<dbReference type="Proteomes" id="UP000809829">
    <property type="component" value="Unassembled WGS sequence"/>
</dbReference>